<organism evidence="3 4">
    <name type="scientific">Denticeps clupeoides</name>
    <name type="common">denticle herring</name>
    <dbReference type="NCBI Taxonomy" id="299321"/>
    <lineage>
        <taxon>Eukaryota</taxon>
        <taxon>Metazoa</taxon>
        <taxon>Chordata</taxon>
        <taxon>Craniata</taxon>
        <taxon>Vertebrata</taxon>
        <taxon>Euteleostomi</taxon>
        <taxon>Actinopterygii</taxon>
        <taxon>Neopterygii</taxon>
        <taxon>Teleostei</taxon>
        <taxon>Clupei</taxon>
        <taxon>Clupeiformes</taxon>
        <taxon>Denticipitoidei</taxon>
        <taxon>Denticipitidae</taxon>
        <taxon>Denticeps</taxon>
    </lineage>
</organism>
<reference evidence="3" key="1">
    <citation type="submission" date="2025-08" db="UniProtKB">
        <authorList>
            <consortium name="Ensembl"/>
        </authorList>
    </citation>
    <scope>IDENTIFICATION</scope>
</reference>
<reference evidence="3" key="2">
    <citation type="submission" date="2025-09" db="UniProtKB">
        <authorList>
            <consortium name="Ensembl"/>
        </authorList>
    </citation>
    <scope>IDENTIFICATION</scope>
</reference>
<dbReference type="GO" id="GO:0047372">
    <property type="term" value="F:monoacylglycerol lipase activity"/>
    <property type="evidence" value="ECO:0007669"/>
    <property type="project" value="TreeGrafter"/>
</dbReference>
<gene>
    <name evidence="3" type="primary">MEST</name>
</gene>
<name>A0AAY4BQM9_9TELE</name>
<keyword evidence="4" id="KW-1185">Reference proteome</keyword>
<dbReference type="SUPFAM" id="SSF53474">
    <property type="entry name" value="alpha/beta-Hydrolases"/>
    <property type="match status" value="1"/>
</dbReference>
<dbReference type="PANTHER" id="PTHR43798:SF33">
    <property type="entry name" value="HYDROLASE, PUTATIVE (AFU_ORTHOLOGUE AFUA_2G14860)-RELATED"/>
    <property type="match status" value="1"/>
</dbReference>
<evidence type="ECO:0008006" key="5">
    <source>
        <dbReference type="Google" id="ProtNLM"/>
    </source>
</evidence>
<sequence length="254" mass="28318">MREWWLHVGLICVPLLAVYLHVPPPRLSPALHGWHSAGGSFAFRGSSVFYRESFGAVGSSDVVILLHGFPTSSYDWNKVIEEVLWTRFWNRAGRGLIPGGFLRSPLLQRPHRYSIFEQASVVEALVAHLGLSDHRVNILSHDYGDTVALELLYRSDQKRSGHLTINSLCLSNGGIFPETHYPRLLQKVLKDSSFLSPLLTRLINFPLFSRGSVSEPPLATRPEVGWVGGAWRLCGVKTGRGTDCADGCQDREVF</sequence>
<comment type="similarity">
    <text evidence="1">Belongs to the AB hydrolase superfamily.</text>
</comment>
<dbReference type="Ensembl" id="ENSDCDT00010027865.1">
    <property type="protein sequence ID" value="ENSDCDP00010023225.1"/>
    <property type="gene ID" value="ENSDCDG00010013793.1"/>
</dbReference>
<proteinExistence type="inferred from homology"/>
<evidence type="ECO:0000313" key="3">
    <source>
        <dbReference type="Ensembl" id="ENSDCDP00010023225.1"/>
    </source>
</evidence>
<keyword evidence="2" id="KW-0732">Signal</keyword>
<evidence type="ECO:0000313" key="4">
    <source>
        <dbReference type="Proteomes" id="UP000694580"/>
    </source>
</evidence>
<dbReference type="AlphaFoldDB" id="A0AAY4BQM9"/>
<feature type="signal peptide" evidence="2">
    <location>
        <begin position="1"/>
        <end position="17"/>
    </location>
</feature>
<evidence type="ECO:0000256" key="2">
    <source>
        <dbReference type="SAM" id="SignalP"/>
    </source>
</evidence>
<dbReference type="Gene3D" id="3.40.50.1820">
    <property type="entry name" value="alpha/beta hydrolase"/>
    <property type="match status" value="1"/>
</dbReference>
<feature type="chain" id="PRO_5044232361" description="AB hydrolase-1 domain-containing protein" evidence="2">
    <location>
        <begin position="18"/>
        <end position="254"/>
    </location>
</feature>
<dbReference type="InterPro" id="IPR050266">
    <property type="entry name" value="AB_hydrolase_sf"/>
</dbReference>
<accession>A0AAY4BQM9</accession>
<dbReference type="PANTHER" id="PTHR43798">
    <property type="entry name" value="MONOACYLGLYCEROL LIPASE"/>
    <property type="match status" value="1"/>
</dbReference>
<dbReference type="Proteomes" id="UP000694580">
    <property type="component" value="Unplaced"/>
</dbReference>
<dbReference type="GO" id="GO:0046464">
    <property type="term" value="P:acylglycerol catabolic process"/>
    <property type="evidence" value="ECO:0007669"/>
    <property type="project" value="TreeGrafter"/>
</dbReference>
<dbReference type="InterPro" id="IPR029058">
    <property type="entry name" value="AB_hydrolase_fold"/>
</dbReference>
<dbReference type="GeneTree" id="ENSGT00510000047602"/>
<evidence type="ECO:0000256" key="1">
    <source>
        <dbReference type="ARBA" id="ARBA00008645"/>
    </source>
</evidence>
<protein>
    <recommendedName>
        <fullName evidence="5">AB hydrolase-1 domain-containing protein</fullName>
    </recommendedName>
</protein>
<dbReference type="GO" id="GO:0016020">
    <property type="term" value="C:membrane"/>
    <property type="evidence" value="ECO:0007669"/>
    <property type="project" value="TreeGrafter"/>
</dbReference>